<evidence type="ECO:0000313" key="3">
    <source>
        <dbReference type="Proteomes" id="UP000314294"/>
    </source>
</evidence>
<feature type="region of interest" description="Disordered" evidence="1">
    <location>
        <begin position="39"/>
        <end position="89"/>
    </location>
</feature>
<comment type="caution">
    <text evidence="2">The sequence shown here is derived from an EMBL/GenBank/DDBJ whole genome shotgun (WGS) entry which is preliminary data.</text>
</comment>
<proteinExistence type="predicted"/>
<gene>
    <name evidence="2" type="ORF">EYF80_056937</name>
</gene>
<evidence type="ECO:0000313" key="2">
    <source>
        <dbReference type="EMBL" id="TNN32900.1"/>
    </source>
</evidence>
<protein>
    <submittedName>
        <fullName evidence="2">Uncharacterized protein</fullName>
    </submittedName>
</protein>
<accession>A0A4Z2EW76</accession>
<keyword evidence="3" id="KW-1185">Reference proteome</keyword>
<evidence type="ECO:0000256" key="1">
    <source>
        <dbReference type="SAM" id="MobiDB-lite"/>
    </source>
</evidence>
<sequence>MTVETELMAHRAGTIAPLPSPKDAGRRVNPLRSLWFAHPASRPVDSPPCLRPSVGRVRPGAAPPDRPREARGALTPEEIGSLGSRRSDF</sequence>
<dbReference type="AlphaFoldDB" id="A0A4Z2EW76"/>
<name>A0A4Z2EW76_9TELE</name>
<dbReference type="EMBL" id="SRLO01002446">
    <property type="protein sequence ID" value="TNN32900.1"/>
    <property type="molecule type" value="Genomic_DNA"/>
</dbReference>
<organism evidence="2 3">
    <name type="scientific">Liparis tanakae</name>
    <name type="common">Tanaka's snailfish</name>
    <dbReference type="NCBI Taxonomy" id="230148"/>
    <lineage>
        <taxon>Eukaryota</taxon>
        <taxon>Metazoa</taxon>
        <taxon>Chordata</taxon>
        <taxon>Craniata</taxon>
        <taxon>Vertebrata</taxon>
        <taxon>Euteleostomi</taxon>
        <taxon>Actinopterygii</taxon>
        <taxon>Neopterygii</taxon>
        <taxon>Teleostei</taxon>
        <taxon>Neoteleostei</taxon>
        <taxon>Acanthomorphata</taxon>
        <taxon>Eupercaria</taxon>
        <taxon>Perciformes</taxon>
        <taxon>Cottioidei</taxon>
        <taxon>Cottales</taxon>
        <taxon>Liparidae</taxon>
        <taxon>Liparis</taxon>
    </lineage>
</organism>
<dbReference type="Proteomes" id="UP000314294">
    <property type="component" value="Unassembled WGS sequence"/>
</dbReference>
<reference evidence="2 3" key="1">
    <citation type="submission" date="2019-03" db="EMBL/GenBank/DDBJ databases">
        <title>First draft genome of Liparis tanakae, snailfish: a comprehensive survey of snailfish specific genes.</title>
        <authorList>
            <person name="Kim W."/>
            <person name="Song I."/>
            <person name="Jeong J.-H."/>
            <person name="Kim D."/>
            <person name="Kim S."/>
            <person name="Ryu S."/>
            <person name="Song J.Y."/>
            <person name="Lee S.K."/>
        </authorList>
    </citation>
    <scope>NUCLEOTIDE SEQUENCE [LARGE SCALE GENOMIC DNA]</scope>
    <source>
        <tissue evidence="2">Muscle</tissue>
    </source>
</reference>